<protein>
    <submittedName>
        <fullName evidence="3">DUF2384 domain-containing protein</fullName>
    </submittedName>
</protein>
<keyword evidence="2" id="KW-1185">Reference proteome</keyword>
<dbReference type="Proteomes" id="UP000050794">
    <property type="component" value="Unassembled WGS sequence"/>
</dbReference>
<dbReference type="AlphaFoldDB" id="A0A183VAM1"/>
<evidence type="ECO:0000313" key="2">
    <source>
        <dbReference type="Proteomes" id="UP000050794"/>
    </source>
</evidence>
<reference evidence="3" key="1">
    <citation type="submission" date="2016-06" db="UniProtKB">
        <authorList>
            <consortium name="WormBaseParasite"/>
        </authorList>
    </citation>
    <scope>IDENTIFICATION</scope>
</reference>
<dbReference type="EMBL" id="UYWY01024795">
    <property type="protein sequence ID" value="VDM49112.1"/>
    <property type="molecule type" value="Genomic_DNA"/>
</dbReference>
<accession>A0A183VAM1</accession>
<evidence type="ECO:0000313" key="1">
    <source>
        <dbReference type="EMBL" id="VDM49112.1"/>
    </source>
</evidence>
<evidence type="ECO:0000313" key="3">
    <source>
        <dbReference type="WBParaSite" id="TCNE_0001779201-mRNA-1"/>
    </source>
</evidence>
<name>A0A183VAM1_TOXCA</name>
<organism evidence="2 3">
    <name type="scientific">Toxocara canis</name>
    <name type="common">Canine roundworm</name>
    <dbReference type="NCBI Taxonomy" id="6265"/>
    <lineage>
        <taxon>Eukaryota</taxon>
        <taxon>Metazoa</taxon>
        <taxon>Ecdysozoa</taxon>
        <taxon>Nematoda</taxon>
        <taxon>Chromadorea</taxon>
        <taxon>Rhabditida</taxon>
        <taxon>Spirurina</taxon>
        <taxon>Ascaridomorpha</taxon>
        <taxon>Ascaridoidea</taxon>
        <taxon>Toxocaridae</taxon>
        <taxon>Toxocara</taxon>
    </lineage>
</organism>
<gene>
    <name evidence="1" type="ORF">TCNE_LOCUS17791</name>
</gene>
<proteinExistence type="predicted"/>
<sequence length="77" mass="8803">MKLFYILVIGNEALNEWVNKIKIPVSKASAMKRNIMDSIGEIFGYSQWPLATGYTELLTWGNDKQKFGNVMRDSMLS</sequence>
<reference evidence="1 2" key="2">
    <citation type="submission" date="2018-11" db="EMBL/GenBank/DDBJ databases">
        <authorList>
            <consortium name="Pathogen Informatics"/>
        </authorList>
    </citation>
    <scope>NUCLEOTIDE SEQUENCE [LARGE SCALE GENOMIC DNA]</scope>
</reference>
<dbReference type="WBParaSite" id="TCNE_0001779201-mRNA-1">
    <property type="protein sequence ID" value="TCNE_0001779201-mRNA-1"/>
    <property type="gene ID" value="TCNE_0001779201"/>
</dbReference>